<keyword evidence="3" id="KW-1185">Reference proteome</keyword>
<dbReference type="PROSITE" id="PS51257">
    <property type="entry name" value="PROKAR_LIPOPROTEIN"/>
    <property type="match status" value="1"/>
</dbReference>
<dbReference type="SUPFAM" id="SSF110296">
    <property type="entry name" value="Oligoxyloglucan reducing end-specific cellobiohydrolase"/>
    <property type="match status" value="1"/>
</dbReference>
<protein>
    <submittedName>
        <fullName evidence="2">IPT/TIG domain-containing protein</fullName>
    </submittedName>
</protein>
<dbReference type="InterPro" id="IPR014756">
    <property type="entry name" value="Ig_E-set"/>
</dbReference>
<dbReference type="Pfam" id="PF01833">
    <property type="entry name" value="TIG"/>
    <property type="match status" value="1"/>
</dbReference>
<reference evidence="2 3" key="1">
    <citation type="submission" date="2020-07" db="EMBL/GenBank/DDBJ databases">
        <title>Bacterium isolated from marine sediment.</title>
        <authorList>
            <person name="Shang D."/>
            <person name="Du Z.-J."/>
        </authorList>
    </citation>
    <scope>NUCLEOTIDE SEQUENCE [LARGE SCALE GENOMIC DNA]</scope>
    <source>
        <strain evidence="2 3">S7007</strain>
    </source>
</reference>
<dbReference type="SUPFAM" id="SSF81296">
    <property type="entry name" value="E set domains"/>
    <property type="match status" value="1"/>
</dbReference>
<dbReference type="EMBL" id="JACGLS010000005">
    <property type="protein sequence ID" value="MBA6157060.1"/>
    <property type="molecule type" value="Genomic_DNA"/>
</dbReference>
<name>A0A839ARS7_9FLAO</name>
<dbReference type="RefSeq" id="WP_182125559.1">
    <property type="nucleotide sequence ID" value="NZ_JACGLS010000005.1"/>
</dbReference>
<gene>
    <name evidence="2" type="ORF">H3Z83_11075</name>
</gene>
<dbReference type="InterPro" id="IPR002909">
    <property type="entry name" value="IPT_dom"/>
</dbReference>
<proteinExistence type="predicted"/>
<evidence type="ECO:0000259" key="1">
    <source>
        <dbReference type="Pfam" id="PF01833"/>
    </source>
</evidence>
<comment type="caution">
    <text evidence="2">The sequence shown here is derived from an EMBL/GenBank/DDBJ whole genome shotgun (WGS) entry which is preliminary data.</text>
</comment>
<dbReference type="AlphaFoldDB" id="A0A839ARS7"/>
<organism evidence="2 3">
    <name type="scientific">Tenacibaculum pelagium</name>
    <dbReference type="NCBI Taxonomy" id="2759527"/>
    <lineage>
        <taxon>Bacteria</taxon>
        <taxon>Pseudomonadati</taxon>
        <taxon>Bacteroidota</taxon>
        <taxon>Flavobacteriia</taxon>
        <taxon>Flavobacteriales</taxon>
        <taxon>Flavobacteriaceae</taxon>
        <taxon>Tenacibaculum</taxon>
    </lineage>
</organism>
<sequence>MKKEILLLLFTSLTLTFSCSKNSSEEEIVPPTPAVINPEIMSLSSNFIIEEQTLIVKGQNFKSDNDKTTLIINNKNYEVTPTNTEILVKITSEMGKGKSSIIIQVGNKKSASESFFIMHKGWQEINTELDIQKAFIFDDTNEITLLADTETSSNSYYGSIIRLSTSLDGYEPTTLSIPGGNKNDLKMFNSKVGATVTSSTGYFTSDGFENSNSFGNFLDNDAYAIDTKIISINENSCVIVNCCADYIYTNDKGTTSNYSSLWKELSMDNDIRLWSSKKLSDGYFYGAGISLEQSPYTNFIAKSNNGISNWEIIDNKTNPYSIGGQHKMLDVNLFLQVFYTNKELKKSTDLAKTWTIIKNNVEKVFIKNKTNWFIIGDDNKVYSTINSGNTWDLELELPADSKIKHMSFSENKILLSGEKILYIKHQ</sequence>
<dbReference type="Proteomes" id="UP000563906">
    <property type="component" value="Unassembled WGS sequence"/>
</dbReference>
<dbReference type="Gene3D" id="2.60.40.10">
    <property type="entry name" value="Immunoglobulins"/>
    <property type="match status" value="1"/>
</dbReference>
<evidence type="ECO:0000313" key="3">
    <source>
        <dbReference type="Proteomes" id="UP000563906"/>
    </source>
</evidence>
<dbReference type="InterPro" id="IPR013783">
    <property type="entry name" value="Ig-like_fold"/>
</dbReference>
<evidence type="ECO:0000313" key="2">
    <source>
        <dbReference type="EMBL" id="MBA6157060.1"/>
    </source>
</evidence>
<accession>A0A839ARS7</accession>
<feature type="domain" description="IPT/TIG" evidence="1">
    <location>
        <begin position="38"/>
        <end position="113"/>
    </location>
</feature>